<keyword evidence="1" id="KW-0812">Transmembrane</keyword>
<reference evidence="3" key="1">
    <citation type="submission" date="2016-08" db="EMBL/GenBank/DDBJ databases">
        <authorList>
            <person name="Varghese N."/>
            <person name="Submissions Spin"/>
        </authorList>
    </citation>
    <scope>NUCLEOTIDE SEQUENCE [LARGE SCALE GENOMIC DNA]</scope>
    <source>
        <strain evidence="3">SGD-1123</strain>
    </source>
</reference>
<dbReference type="Proteomes" id="UP000181997">
    <property type="component" value="Unassembled WGS sequence"/>
</dbReference>
<dbReference type="RefSeq" id="WP_269751547.1">
    <property type="nucleotide sequence ID" value="NZ_FMAU01000003.1"/>
</dbReference>
<dbReference type="EMBL" id="FMAU01000003">
    <property type="protein sequence ID" value="SCC18043.1"/>
    <property type="molecule type" value="Genomic_DNA"/>
</dbReference>
<organism evidence="2 3">
    <name type="scientific">[Bacillus] enclensis</name>
    <dbReference type="NCBI Taxonomy" id="1402860"/>
    <lineage>
        <taxon>Bacteria</taxon>
        <taxon>Bacillati</taxon>
        <taxon>Bacillota</taxon>
        <taxon>Bacilli</taxon>
        <taxon>Bacillales</taxon>
        <taxon>Bacillaceae</taxon>
        <taxon>Rossellomorea</taxon>
    </lineage>
</organism>
<feature type="transmembrane region" description="Helical" evidence="1">
    <location>
        <begin position="17"/>
        <end position="39"/>
    </location>
</feature>
<protein>
    <submittedName>
        <fullName evidence="2">Uncharacterized protein</fullName>
    </submittedName>
</protein>
<keyword evidence="1" id="KW-0472">Membrane</keyword>
<gene>
    <name evidence="2" type="ORF">GA0061094_2943</name>
</gene>
<evidence type="ECO:0000313" key="3">
    <source>
        <dbReference type="Proteomes" id="UP000181997"/>
    </source>
</evidence>
<accession>A0A1C4CG97</accession>
<sequence length="40" mass="4550">MLNKDKIADMKMDFSDILWMSSGIVIILLLIAMANFFIVS</sequence>
<proteinExistence type="predicted"/>
<evidence type="ECO:0000256" key="1">
    <source>
        <dbReference type="SAM" id="Phobius"/>
    </source>
</evidence>
<name>A0A1C4CG97_9BACI</name>
<evidence type="ECO:0000313" key="2">
    <source>
        <dbReference type="EMBL" id="SCC18043.1"/>
    </source>
</evidence>
<dbReference type="AlphaFoldDB" id="A0A1C4CG97"/>
<keyword evidence="1" id="KW-1133">Transmembrane helix</keyword>
<keyword evidence="3" id="KW-1185">Reference proteome</keyword>